<gene>
    <name evidence="2" type="ORF">KSS90_18260</name>
</gene>
<organism evidence="2 3">
    <name type="scientific">Pseudomonas maumuensis</name>
    <dbReference type="NCBI Taxonomy" id="2842354"/>
    <lineage>
        <taxon>Bacteria</taxon>
        <taxon>Pseudomonadati</taxon>
        <taxon>Pseudomonadota</taxon>
        <taxon>Gammaproteobacteria</taxon>
        <taxon>Pseudomonadales</taxon>
        <taxon>Pseudomonadaceae</taxon>
        <taxon>Pseudomonas</taxon>
    </lineage>
</organism>
<sequence>MSLNHVVVNTPVDPPRHEPLPFRDRQLAIFQEGTALRIEVLIKAVELRVEPRLSGISIHVWDVVYEVEPAPGQLLHIKTGKGNDKVLMLTDASTLAVIETGEGDDEVHLQRMGSAQTGGSVVVGAGPGADRVIAKGQADVEIEGGSGNDLIVSDADLGMLHCGPGDDRVYVEGGRAIIEALTGDNRLTTGALDDRVYGRVGNVTPVDGFDAPLMHSLDDASLPQAYTQTFDIQGSPEYIQHVIRHLNVLRASPTASVLLEDLVARNVKVKIEHSDMLDNATAGYDRAQGGAGVVNGSRGARIQEMVVSYNPLVHMPGFPSLVILYHELCHAWNFATGSILGNGEMQAVGLDSGQPPFDFDDDAATPAVSTNPDPFNENALRRELGLPARLTYP</sequence>
<dbReference type="InterPro" id="IPR028208">
    <property type="entry name" value="Effector_pro_NleD-like"/>
</dbReference>
<dbReference type="EMBL" id="CP077077">
    <property type="protein sequence ID" value="QXH55271.1"/>
    <property type="molecule type" value="Genomic_DNA"/>
</dbReference>
<proteinExistence type="predicted"/>
<feature type="region of interest" description="Disordered" evidence="1">
    <location>
        <begin position="351"/>
        <end position="378"/>
    </location>
</feature>
<dbReference type="Pfam" id="PF14891">
    <property type="entry name" value="Peptidase_M91"/>
    <property type="match status" value="1"/>
</dbReference>
<accession>A0ABX8NHK3</accession>
<evidence type="ECO:0000256" key="1">
    <source>
        <dbReference type="SAM" id="MobiDB-lite"/>
    </source>
</evidence>
<reference evidence="2 3" key="1">
    <citation type="journal article" date="2021" name="Microorganisms">
        <title>The Ever-Expanding Pseudomonas Genus: Description of 43 New Species and Partition of the Pseudomonas putida Group.</title>
        <authorList>
            <person name="Girard L."/>
            <person name="Lood C."/>
            <person name="Hofte M."/>
            <person name="Vandamme P."/>
            <person name="Rokni-Zadeh H."/>
            <person name="van Noort V."/>
            <person name="Lavigne R."/>
            <person name="De Mot R."/>
        </authorList>
    </citation>
    <scope>NUCLEOTIDE SEQUENCE [LARGE SCALE GENOMIC DNA]</scope>
    <source>
        <strain evidence="2 3">COW77</strain>
    </source>
</reference>
<evidence type="ECO:0000313" key="3">
    <source>
        <dbReference type="Proteomes" id="UP000824010"/>
    </source>
</evidence>
<keyword evidence="3" id="KW-1185">Reference proteome</keyword>
<name>A0ABX8NHK3_9PSED</name>
<protein>
    <recommendedName>
        <fullName evidence="4">Effector protein</fullName>
    </recommendedName>
</protein>
<dbReference type="RefSeq" id="WP_217866705.1">
    <property type="nucleotide sequence ID" value="NZ_CP077077.1"/>
</dbReference>
<dbReference type="Proteomes" id="UP000824010">
    <property type="component" value="Chromosome"/>
</dbReference>
<evidence type="ECO:0008006" key="4">
    <source>
        <dbReference type="Google" id="ProtNLM"/>
    </source>
</evidence>
<evidence type="ECO:0000313" key="2">
    <source>
        <dbReference type="EMBL" id="QXH55271.1"/>
    </source>
</evidence>